<accession>A0A1W1ZS49</accession>
<evidence type="ECO:0008006" key="4">
    <source>
        <dbReference type="Google" id="ProtNLM"/>
    </source>
</evidence>
<dbReference type="SUPFAM" id="SSF110087">
    <property type="entry name" value="DR1885-like metal-binding protein"/>
    <property type="match status" value="1"/>
</dbReference>
<dbReference type="AlphaFoldDB" id="A0A1W1ZS49"/>
<sequence length="156" mass="16857">MKIFKTSQLIFALMISAVLSLSAPVVNAQSVQIKDAFARATNPGQSVGGGYLTIENPNATADKLMSVTYAKASSVQIHEMKMDGDKMIMRDIGTLAIPAKSKVELKPGGYHLMLMGLKEQLNDGDVIAVTLQFEKAGKVEVNMPVRAMSHGKMHNH</sequence>
<dbReference type="InterPro" id="IPR007410">
    <property type="entry name" value="LpqE-like"/>
</dbReference>
<dbReference type="RefSeq" id="WP_084283427.1">
    <property type="nucleotide sequence ID" value="NZ_FWXJ01000006.1"/>
</dbReference>
<dbReference type="STRING" id="1938817.SAMN06296008_10697"/>
<dbReference type="PANTHER" id="PTHR36302">
    <property type="entry name" value="BLR7088 PROTEIN"/>
    <property type="match status" value="1"/>
</dbReference>
<protein>
    <recommendedName>
        <fullName evidence="4">Copper chaperone PCu(A)C</fullName>
    </recommendedName>
</protein>
<evidence type="ECO:0000256" key="1">
    <source>
        <dbReference type="SAM" id="SignalP"/>
    </source>
</evidence>
<dbReference type="InterPro" id="IPR058248">
    <property type="entry name" value="Lxx211020-like"/>
</dbReference>
<evidence type="ECO:0000313" key="3">
    <source>
        <dbReference type="Proteomes" id="UP000192708"/>
    </source>
</evidence>
<name>A0A1W1ZS49_9BURK</name>
<dbReference type="EMBL" id="FWXJ01000006">
    <property type="protein sequence ID" value="SMC51355.1"/>
    <property type="molecule type" value="Genomic_DNA"/>
</dbReference>
<organism evidence="2 3">
    <name type="scientific">Polynucleobacter kasalickyi</name>
    <dbReference type="NCBI Taxonomy" id="1938817"/>
    <lineage>
        <taxon>Bacteria</taxon>
        <taxon>Pseudomonadati</taxon>
        <taxon>Pseudomonadota</taxon>
        <taxon>Betaproteobacteria</taxon>
        <taxon>Burkholderiales</taxon>
        <taxon>Burkholderiaceae</taxon>
        <taxon>Polynucleobacter</taxon>
    </lineage>
</organism>
<keyword evidence="3" id="KW-1185">Reference proteome</keyword>
<dbReference type="Gene3D" id="2.60.40.1890">
    <property type="entry name" value="PCu(A)C copper chaperone"/>
    <property type="match status" value="1"/>
</dbReference>
<proteinExistence type="predicted"/>
<feature type="signal peptide" evidence="1">
    <location>
        <begin position="1"/>
        <end position="28"/>
    </location>
</feature>
<gene>
    <name evidence="2" type="ORF">SAMN06296008_10697</name>
</gene>
<reference evidence="2 3" key="1">
    <citation type="submission" date="2017-04" db="EMBL/GenBank/DDBJ databases">
        <authorList>
            <person name="Afonso C.L."/>
            <person name="Miller P.J."/>
            <person name="Scott M.A."/>
            <person name="Spackman E."/>
            <person name="Goraichik I."/>
            <person name="Dimitrov K.M."/>
            <person name="Suarez D.L."/>
            <person name="Swayne D.E."/>
        </authorList>
    </citation>
    <scope>NUCLEOTIDE SEQUENCE [LARGE SCALE GENOMIC DNA]</scope>
    <source>
        <strain evidence="2 3">VK13</strain>
    </source>
</reference>
<dbReference type="OrthoDB" id="9796962at2"/>
<evidence type="ECO:0000313" key="2">
    <source>
        <dbReference type="EMBL" id="SMC51355.1"/>
    </source>
</evidence>
<dbReference type="InterPro" id="IPR036182">
    <property type="entry name" value="PCuAC_sf"/>
</dbReference>
<dbReference type="PANTHER" id="PTHR36302:SF1">
    <property type="entry name" value="COPPER CHAPERONE PCU(A)C"/>
    <property type="match status" value="1"/>
</dbReference>
<feature type="chain" id="PRO_5013366087" description="Copper chaperone PCu(A)C" evidence="1">
    <location>
        <begin position="29"/>
        <end position="156"/>
    </location>
</feature>
<dbReference type="Proteomes" id="UP000192708">
    <property type="component" value="Unassembled WGS sequence"/>
</dbReference>
<dbReference type="Pfam" id="PF04314">
    <property type="entry name" value="PCuAC"/>
    <property type="match status" value="1"/>
</dbReference>
<keyword evidence="1" id="KW-0732">Signal</keyword>